<dbReference type="CDD" id="cd00090">
    <property type="entry name" value="HTH_ARSR"/>
    <property type="match status" value="1"/>
</dbReference>
<dbReference type="InterPro" id="IPR036390">
    <property type="entry name" value="WH_DNA-bd_sf"/>
</dbReference>
<protein>
    <submittedName>
        <fullName evidence="2">Putative DNA-binding protein</fullName>
    </submittedName>
</protein>
<accession>N0DXF6</accession>
<dbReference type="Gene3D" id="1.10.10.10">
    <property type="entry name" value="Winged helix-like DNA-binding domain superfamily/Winged helix DNA-binding domain"/>
    <property type="match status" value="1"/>
</dbReference>
<dbReference type="EMBL" id="CAIZ01000011">
    <property type="protein sequence ID" value="CCH68618.1"/>
    <property type="molecule type" value="Genomic_DNA"/>
</dbReference>
<feature type="region of interest" description="Disordered" evidence="1">
    <location>
        <begin position="1"/>
        <end position="20"/>
    </location>
</feature>
<sequence>MDIRATASTGNRPVESSTRERVLRDISTLGPITTSTLVERLGLTETAVRRHVENLHAEGLIEGRDQVGQRGRGRPARAWVLSAQGHAHLRSDYDHLAEGAIRFLATHAGRGAVRSFADERARGLAQRCQEQMPDANAPVAERTAALVTALQREGYAASARPVAVPGAAALTGIQLCQGHCPVQHVAAEFPEFCDAETEAFSELLGVHVQRLATLAQGDHVCTTFVPGAAAPGATTEERSQS</sequence>
<dbReference type="Pfam" id="PF13412">
    <property type="entry name" value="HTH_24"/>
    <property type="match status" value="1"/>
</dbReference>
<name>N0DXF6_9MICO</name>
<reference evidence="2 3" key="1">
    <citation type="journal article" date="2013" name="ISME J.">
        <title>A metabolic model for members of the genus Tetrasphaera involved in enhanced biological phosphorus removal.</title>
        <authorList>
            <person name="Kristiansen R."/>
            <person name="Nguyen H.T.T."/>
            <person name="Saunders A.M."/>
            <person name="Nielsen J.L."/>
            <person name="Wimmer R."/>
            <person name="Le V.Q."/>
            <person name="McIlroy S.J."/>
            <person name="Petrovski S."/>
            <person name="Seviour R.J."/>
            <person name="Calteau A."/>
            <person name="Nielsen K.L."/>
            <person name="Nielsen P.H."/>
        </authorList>
    </citation>
    <scope>NUCLEOTIDE SEQUENCE [LARGE SCALE GENOMIC DNA]</scope>
    <source>
        <strain evidence="2 3">Lp2</strain>
    </source>
</reference>
<proteinExistence type="predicted"/>
<dbReference type="HOGENOM" id="CLU_078469_0_0_11"/>
<keyword evidence="2" id="KW-0238">DNA-binding</keyword>
<evidence type="ECO:0000313" key="2">
    <source>
        <dbReference type="EMBL" id="CCH68618.1"/>
    </source>
</evidence>
<organism evidence="2 3">
    <name type="scientific">Phycicoccus elongatus Lp2</name>
    <dbReference type="NCBI Taxonomy" id="1193181"/>
    <lineage>
        <taxon>Bacteria</taxon>
        <taxon>Bacillati</taxon>
        <taxon>Actinomycetota</taxon>
        <taxon>Actinomycetes</taxon>
        <taxon>Micrococcales</taxon>
        <taxon>Intrasporangiaceae</taxon>
        <taxon>Phycicoccus</taxon>
    </lineage>
</organism>
<gene>
    <name evidence="2" type="ORF">BN10_1080016</name>
</gene>
<dbReference type="InterPro" id="IPR050313">
    <property type="entry name" value="Carb_Metab_HTH_regulators"/>
</dbReference>
<feature type="compositionally biased region" description="Polar residues" evidence="1">
    <location>
        <begin position="1"/>
        <end position="16"/>
    </location>
</feature>
<keyword evidence="3" id="KW-1185">Reference proteome</keyword>
<dbReference type="SUPFAM" id="SSF46785">
    <property type="entry name" value="Winged helix' DNA-binding domain"/>
    <property type="match status" value="1"/>
</dbReference>
<dbReference type="RefSeq" id="WP_010851522.1">
    <property type="nucleotide sequence ID" value="NZ_HF570956.1"/>
</dbReference>
<dbReference type="PANTHER" id="PTHR30363:SF28">
    <property type="entry name" value="TRANSCRIPTIONAL REGULATORY PROTEIN-RELATED"/>
    <property type="match status" value="1"/>
</dbReference>
<evidence type="ECO:0000256" key="1">
    <source>
        <dbReference type="SAM" id="MobiDB-lite"/>
    </source>
</evidence>
<dbReference type="STRING" id="1193181.BN10_1080016"/>
<evidence type="ECO:0000313" key="3">
    <source>
        <dbReference type="Proteomes" id="UP000013167"/>
    </source>
</evidence>
<dbReference type="PANTHER" id="PTHR30363">
    <property type="entry name" value="HTH-TYPE TRANSCRIPTIONAL REGULATOR SRLR-RELATED"/>
    <property type="match status" value="1"/>
</dbReference>
<dbReference type="Proteomes" id="UP000013167">
    <property type="component" value="Unassembled WGS sequence"/>
</dbReference>
<dbReference type="GO" id="GO:0003677">
    <property type="term" value="F:DNA binding"/>
    <property type="evidence" value="ECO:0007669"/>
    <property type="project" value="UniProtKB-KW"/>
</dbReference>
<dbReference type="InterPro" id="IPR036388">
    <property type="entry name" value="WH-like_DNA-bd_sf"/>
</dbReference>
<dbReference type="AlphaFoldDB" id="N0DXF6"/>
<comment type="caution">
    <text evidence="2">The sequence shown here is derived from an EMBL/GenBank/DDBJ whole genome shotgun (WGS) entry which is preliminary data.</text>
</comment>
<dbReference type="InterPro" id="IPR011991">
    <property type="entry name" value="ArsR-like_HTH"/>
</dbReference>
<dbReference type="eggNOG" id="COG2345">
    <property type="taxonomic scope" value="Bacteria"/>
</dbReference>